<evidence type="ECO:0000256" key="1">
    <source>
        <dbReference type="SAM" id="Phobius"/>
    </source>
</evidence>
<name>A0A9Q1C4M5_HOLLE</name>
<keyword evidence="1" id="KW-0812">Transmembrane</keyword>
<protein>
    <submittedName>
        <fullName evidence="2">Uncharacterized protein</fullName>
    </submittedName>
</protein>
<keyword evidence="1" id="KW-0472">Membrane</keyword>
<proteinExistence type="predicted"/>
<dbReference type="Proteomes" id="UP001152320">
    <property type="component" value="Chromosome 8"/>
</dbReference>
<organism evidence="2 3">
    <name type="scientific">Holothuria leucospilota</name>
    <name type="common">Black long sea cucumber</name>
    <name type="synonym">Mertensiothuria leucospilota</name>
    <dbReference type="NCBI Taxonomy" id="206669"/>
    <lineage>
        <taxon>Eukaryota</taxon>
        <taxon>Metazoa</taxon>
        <taxon>Echinodermata</taxon>
        <taxon>Eleutherozoa</taxon>
        <taxon>Echinozoa</taxon>
        <taxon>Holothuroidea</taxon>
        <taxon>Aspidochirotacea</taxon>
        <taxon>Aspidochirotida</taxon>
        <taxon>Holothuriidae</taxon>
        <taxon>Holothuria</taxon>
    </lineage>
</organism>
<gene>
    <name evidence="2" type="ORF">HOLleu_19126</name>
</gene>
<dbReference type="EMBL" id="JAIZAY010000008">
    <property type="protein sequence ID" value="KAJ8038138.1"/>
    <property type="molecule type" value="Genomic_DNA"/>
</dbReference>
<reference evidence="2" key="1">
    <citation type="submission" date="2021-10" db="EMBL/GenBank/DDBJ databases">
        <title>Tropical sea cucumber genome reveals ecological adaptation and Cuvierian tubules defense mechanism.</title>
        <authorList>
            <person name="Chen T."/>
        </authorList>
    </citation>
    <scope>NUCLEOTIDE SEQUENCE</scope>
    <source>
        <strain evidence="2">Nanhai2018</strain>
        <tissue evidence="2">Muscle</tissue>
    </source>
</reference>
<evidence type="ECO:0000313" key="2">
    <source>
        <dbReference type="EMBL" id="KAJ8038138.1"/>
    </source>
</evidence>
<evidence type="ECO:0000313" key="3">
    <source>
        <dbReference type="Proteomes" id="UP001152320"/>
    </source>
</evidence>
<dbReference type="AlphaFoldDB" id="A0A9Q1C4M5"/>
<keyword evidence="1" id="KW-1133">Transmembrane helix</keyword>
<sequence>MALIEYKSTCAQDKSLCSFVSEWPERIPALTSGLPLRVCTDKDEDLSTVVTTENTLITVLPRTTEPSITGATKTLVQILFVLVVMVLLLCTLARCCMKNKSRFARYGQFYSTRISMVDLQSDELRTELIIQPSLKIRHRERYSLEMK</sequence>
<accession>A0A9Q1C4M5</accession>
<feature type="transmembrane region" description="Helical" evidence="1">
    <location>
        <begin position="75"/>
        <end position="96"/>
    </location>
</feature>
<keyword evidence="3" id="KW-1185">Reference proteome</keyword>
<comment type="caution">
    <text evidence="2">The sequence shown here is derived from an EMBL/GenBank/DDBJ whole genome shotgun (WGS) entry which is preliminary data.</text>
</comment>